<keyword evidence="9 16" id="KW-0675">Receptor</keyword>
<dbReference type="NCBIfam" id="TIGR01786">
    <property type="entry name" value="TonB-hemlactrns"/>
    <property type="match status" value="1"/>
</dbReference>
<evidence type="ECO:0000256" key="1">
    <source>
        <dbReference type="ARBA" id="ARBA00004571"/>
    </source>
</evidence>
<evidence type="ECO:0000256" key="8">
    <source>
        <dbReference type="ARBA" id="ARBA00023136"/>
    </source>
</evidence>
<evidence type="ECO:0000256" key="6">
    <source>
        <dbReference type="ARBA" id="ARBA00022729"/>
    </source>
</evidence>
<dbReference type="PROSITE" id="PS52016">
    <property type="entry name" value="TONB_DEPENDENT_REC_3"/>
    <property type="match status" value="1"/>
</dbReference>
<comment type="caution">
    <text evidence="16">The sequence shown here is derived from an EMBL/GenBank/DDBJ whole genome shotgun (WGS) entry which is preliminary data.</text>
</comment>
<sequence>MAQQPSGVGVMRRRRRSSLQPLTLALAINSALLCLAAPNAGAQENVSASPTAGDERPGKKLPDIEVKEAREEQHKPGASVKVTKDELEKQGAGSFADVLKYQPLISVPGVTAGTTNTTSAYDHPGSTNYNIRGVEGNRVGVDVDDVEMPEAVDRSATSGSGRASIGTFGQGRDFIDPEMYSEVQVDSGTTTSARPAGGIGGAVSFRTKSAEEYVNDAKPAYFGAKAGYNSADRSWNKGITAAGASGMFDGLIVYSRRDGHQADNNSDILNAYPSDWHSDALLLKGGMRIDAENKFTISADLYRRTNDLSYDGWNNTGTAITGKSVQHSTTARNTVQLGHLWTPANALLDKLETKLSYQSTDMQDATAITTLSTGARENDFSRNSNKQFSLSSTGSKKIDNNNLRFGLSASQNKNQHQLTGTSLAKQPYPNTKTTRYGLFAEDEITFNLDGHRLALIPGLRVDRVSSSIYDTSSFANSAISAAQLNALYGSGTTNTIVSPSLSLVYDIVPRISAYAQWKRGGRAPSASEMYGYWNSGFGNYALVGNPNLKKETSDAFDIGLKGELTEGITFNSSLFYTNYKNFIAYTRYTRTANPQMFTNVQSNVATIYQAENRDNAYIYGLELSTRIDHGKFVPAMKGMYSTWALGYSQGKSKSRYNGDSYQDLDTVQPAKLVIGLGYDAPEKVWGSNLTGTLVKGKQAKATNRNSYANSGAALTDSTVTYFNVPGYAVFDLTGYWRVAKNVRINAGINNLLDKRYWDYASVYSLEPSNAKDAQDIQLQTRTGRSFFASVNVDF</sequence>
<reference evidence="16 17" key="1">
    <citation type="submission" date="2024-10" db="EMBL/GenBank/DDBJ databases">
        <title>The Natural Products Discovery Center: Release of the First 8490 Sequenced Strains for Exploring Actinobacteria Biosynthetic Diversity.</title>
        <authorList>
            <person name="Kalkreuter E."/>
            <person name="Kautsar S.A."/>
            <person name="Yang D."/>
            <person name="Bader C.D."/>
            <person name="Teijaro C.N."/>
            <person name="Fluegel L."/>
            <person name="Davis C.M."/>
            <person name="Simpson J.R."/>
            <person name="Lauterbach L."/>
            <person name="Steele A.D."/>
            <person name="Gui C."/>
            <person name="Meng S."/>
            <person name="Li G."/>
            <person name="Viehrig K."/>
            <person name="Ye F."/>
            <person name="Su P."/>
            <person name="Kiefer A.F."/>
            <person name="Nichols A."/>
            <person name="Cepeda A.J."/>
            <person name="Yan W."/>
            <person name="Fan B."/>
            <person name="Jiang Y."/>
            <person name="Adhikari A."/>
            <person name="Zheng C.-J."/>
            <person name="Schuster L."/>
            <person name="Cowan T.M."/>
            <person name="Smanski M.J."/>
            <person name="Chevrette M.G."/>
            <person name="De Carvalho L.P.S."/>
            <person name="Shen B."/>
        </authorList>
    </citation>
    <scope>NUCLEOTIDE SEQUENCE [LARGE SCALE GENOMIC DNA]</scope>
    <source>
        <strain evidence="16 17">NPDC087045</strain>
    </source>
</reference>
<dbReference type="InterPro" id="IPR036942">
    <property type="entry name" value="Beta-barrel_TonB_sf"/>
</dbReference>
<evidence type="ECO:0000256" key="10">
    <source>
        <dbReference type="ARBA" id="ARBA00023237"/>
    </source>
</evidence>
<keyword evidence="5 11" id="KW-0812">Transmembrane</keyword>
<dbReference type="EMBL" id="JBIUZV010000004">
    <property type="protein sequence ID" value="MFJ3045976.1"/>
    <property type="molecule type" value="Genomic_DNA"/>
</dbReference>
<keyword evidence="17" id="KW-1185">Reference proteome</keyword>
<dbReference type="Proteomes" id="UP001617427">
    <property type="component" value="Unassembled WGS sequence"/>
</dbReference>
<dbReference type="Gene3D" id="2.40.170.20">
    <property type="entry name" value="TonB-dependent receptor, beta-barrel domain"/>
    <property type="match status" value="1"/>
</dbReference>
<evidence type="ECO:0000313" key="16">
    <source>
        <dbReference type="EMBL" id="MFJ3045976.1"/>
    </source>
</evidence>
<feature type="domain" description="TonB-dependent receptor plug" evidence="15">
    <location>
        <begin position="76"/>
        <end position="202"/>
    </location>
</feature>
<evidence type="ECO:0000256" key="2">
    <source>
        <dbReference type="ARBA" id="ARBA00009810"/>
    </source>
</evidence>
<keyword evidence="10 11" id="KW-0998">Cell outer membrane</keyword>
<dbReference type="InterPro" id="IPR037066">
    <property type="entry name" value="Plug_dom_sf"/>
</dbReference>
<dbReference type="InterPro" id="IPR010949">
    <property type="entry name" value="TonB_Hb/transfer/lactofer_rcpt"/>
</dbReference>
<organism evidence="16 17">
    <name type="scientific">Herbaspirillum chlorophenolicum</name>
    <dbReference type="NCBI Taxonomy" id="211589"/>
    <lineage>
        <taxon>Bacteria</taxon>
        <taxon>Pseudomonadati</taxon>
        <taxon>Pseudomonadota</taxon>
        <taxon>Betaproteobacteria</taxon>
        <taxon>Burkholderiales</taxon>
        <taxon>Oxalobacteraceae</taxon>
        <taxon>Herbaspirillum</taxon>
    </lineage>
</organism>
<evidence type="ECO:0000256" key="9">
    <source>
        <dbReference type="ARBA" id="ARBA00023170"/>
    </source>
</evidence>
<keyword evidence="7 12" id="KW-0798">TonB box</keyword>
<proteinExistence type="inferred from homology"/>
<dbReference type="CDD" id="cd01347">
    <property type="entry name" value="ligand_gated_channel"/>
    <property type="match status" value="1"/>
</dbReference>
<protein>
    <submittedName>
        <fullName evidence="16">TonB-dependent hemoglobin/transferrin/lactoferrin family receptor</fullName>
    </submittedName>
</protein>
<keyword evidence="3 11" id="KW-0813">Transport</keyword>
<evidence type="ECO:0000313" key="17">
    <source>
        <dbReference type="Proteomes" id="UP001617427"/>
    </source>
</evidence>
<accession>A0ABW8EX02</accession>
<keyword evidence="6 13" id="KW-0732">Signal</keyword>
<gene>
    <name evidence="16" type="ORF">ACIPEN_09105</name>
</gene>
<comment type="subcellular location">
    <subcellularLocation>
        <location evidence="1 11">Cell outer membrane</location>
        <topology evidence="1 11">Multi-pass membrane protein</topology>
    </subcellularLocation>
</comment>
<evidence type="ECO:0000256" key="13">
    <source>
        <dbReference type="SAM" id="SignalP"/>
    </source>
</evidence>
<dbReference type="PANTHER" id="PTHR30069">
    <property type="entry name" value="TONB-DEPENDENT OUTER MEMBRANE RECEPTOR"/>
    <property type="match status" value="1"/>
</dbReference>
<comment type="similarity">
    <text evidence="2 11 12">Belongs to the TonB-dependent receptor family.</text>
</comment>
<dbReference type="RefSeq" id="WP_402699854.1">
    <property type="nucleotide sequence ID" value="NZ_JBIUZV010000004.1"/>
</dbReference>
<dbReference type="PANTHER" id="PTHR30069:SF29">
    <property type="entry name" value="HEMOGLOBIN AND HEMOGLOBIN-HAPTOGLOBIN-BINDING PROTEIN 1-RELATED"/>
    <property type="match status" value="1"/>
</dbReference>
<feature type="chain" id="PRO_5046088536" evidence="13">
    <location>
        <begin position="43"/>
        <end position="794"/>
    </location>
</feature>
<evidence type="ECO:0000256" key="7">
    <source>
        <dbReference type="ARBA" id="ARBA00023077"/>
    </source>
</evidence>
<dbReference type="SUPFAM" id="SSF56935">
    <property type="entry name" value="Porins"/>
    <property type="match status" value="1"/>
</dbReference>
<dbReference type="Pfam" id="PF00593">
    <property type="entry name" value="TonB_dep_Rec_b-barrel"/>
    <property type="match status" value="1"/>
</dbReference>
<evidence type="ECO:0000256" key="12">
    <source>
        <dbReference type="RuleBase" id="RU003357"/>
    </source>
</evidence>
<evidence type="ECO:0000259" key="15">
    <source>
        <dbReference type="Pfam" id="PF07715"/>
    </source>
</evidence>
<keyword evidence="8 11" id="KW-0472">Membrane</keyword>
<feature type="domain" description="TonB-dependent receptor-like beta-barrel" evidence="14">
    <location>
        <begin position="300"/>
        <end position="751"/>
    </location>
</feature>
<keyword evidence="4 11" id="KW-1134">Transmembrane beta strand</keyword>
<evidence type="ECO:0000256" key="3">
    <source>
        <dbReference type="ARBA" id="ARBA00022448"/>
    </source>
</evidence>
<dbReference type="InterPro" id="IPR039426">
    <property type="entry name" value="TonB-dep_rcpt-like"/>
</dbReference>
<evidence type="ECO:0000256" key="5">
    <source>
        <dbReference type="ARBA" id="ARBA00022692"/>
    </source>
</evidence>
<dbReference type="Gene3D" id="2.170.130.10">
    <property type="entry name" value="TonB-dependent receptor, plug domain"/>
    <property type="match status" value="1"/>
</dbReference>
<dbReference type="InterPro" id="IPR000531">
    <property type="entry name" value="Beta-barrel_TonB"/>
</dbReference>
<dbReference type="InterPro" id="IPR012910">
    <property type="entry name" value="Plug_dom"/>
</dbReference>
<feature type="signal peptide" evidence="13">
    <location>
        <begin position="1"/>
        <end position="42"/>
    </location>
</feature>
<dbReference type="Pfam" id="PF07715">
    <property type="entry name" value="Plug"/>
    <property type="match status" value="1"/>
</dbReference>
<evidence type="ECO:0000259" key="14">
    <source>
        <dbReference type="Pfam" id="PF00593"/>
    </source>
</evidence>
<evidence type="ECO:0000256" key="11">
    <source>
        <dbReference type="PROSITE-ProRule" id="PRU01360"/>
    </source>
</evidence>
<evidence type="ECO:0000256" key="4">
    <source>
        <dbReference type="ARBA" id="ARBA00022452"/>
    </source>
</evidence>
<name>A0ABW8EX02_9BURK</name>